<protein>
    <recommendedName>
        <fullName evidence="7 8">Small ribosomal subunit protein bS20</fullName>
    </recommendedName>
</protein>
<keyword evidence="3 8" id="KW-0699">rRNA-binding</keyword>
<dbReference type="InterPro" id="IPR002583">
    <property type="entry name" value="Ribosomal_bS20"/>
</dbReference>
<evidence type="ECO:0000256" key="2">
    <source>
        <dbReference type="ARBA" id="ARBA00007634"/>
    </source>
</evidence>
<dbReference type="EMBL" id="MNZT01000090">
    <property type="protein sequence ID" value="OIP96247.1"/>
    <property type="molecule type" value="Genomic_DNA"/>
</dbReference>
<reference evidence="10 11" key="1">
    <citation type="journal article" date="2016" name="Environ. Microbiol.">
        <title>Genomic resolution of a cold subsurface aquifer community provides metabolic insights for novel microbes adapted to high CO concentrations.</title>
        <authorList>
            <person name="Probst A.J."/>
            <person name="Castelle C.J."/>
            <person name="Singh A."/>
            <person name="Brown C.T."/>
            <person name="Anantharaman K."/>
            <person name="Sharon I."/>
            <person name="Hug L.A."/>
            <person name="Burstein D."/>
            <person name="Emerson J.B."/>
            <person name="Thomas B.C."/>
            <person name="Banfield J.F."/>
        </authorList>
    </citation>
    <scope>NUCLEOTIDE SEQUENCE [LARGE SCALE GENOMIC DNA]</scope>
    <source>
        <strain evidence="10">CG2_30_54_11</strain>
    </source>
</reference>
<evidence type="ECO:0000256" key="9">
    <source>
        <dbReference type="SAM" id="MobiDB-lite"/>
    </source>
</evidence>
<dbReference type="PANTHER" id="PTHR33398">
    <property type="entry name" value="30S RIBOSOMAL PROTEIN S20"/>
    <property type="match status" value="1"/>
</dbReference>
<dbReference type="STRING" id="1817892.AUK40_05180"/>
<comment type="function">
    <text evidence="1 8">Binds directly to 16S ribosomal RNA.</text>
</comment>
<organism evidence="10 11">
    <name type="scientific">Candidatus Wirthbacteria bacterium CG2_30_54_11</name>
    <dbReference type="NCBI Taxonomy" id="1817892"/>
    <lineage>
        <taxon>Bacteria</taxon>
        <taxon>Candidatus Wirthbacteria</taxon>
    </lineage>
</organism>
<sequence>MANTKSTEKRIRSNAKKAVRNLPVRTRVKTTLKDAHSALDSKKAENATTAVHIAIKQLDRAVSKKIIHKNNAARRKSRLTRQLNTLSKAAK</sequence>
<dbReference type="PANTHER" id="PTHR33398:SF1">
    <property type="entry name" value="SMALL RIBOSOMAL SUBUNIT PROTEIN BS20C"/>
    <property type="match status" value="1"/>
</dbReference>
<evidence type="ECO:0000256" key="1">
    <source>
        <dbReference type="ARBA" id="ARBA00003134"/>
    </source>
</evidence>
<evidence type="ECO:0000256" key="7">
    <source>
        <dbReference type="ARBA" id="ARBA00035136"/>
    </source>
</evidence>
<proteinExistence type="inferred from homology"/>
<dbReference type="AlphaFoldDB" id="A0A1J5ISV8"/>
<dbReference type="HAMAP" id="MF_00500">
    <property type="entry name" value="Ribosomal_bS20"/>
    <property type="match status" value="1"/>
</dbReference>
<dbReference type="GO" id="GO:0003735">
    <property type="term" value="F:structural constituent of ribosome"/>
    <property type="evidence" value="ECO:0007669"/>
    <property type="project" value="InterPro"/>
</dbReference>
<evidence type="ECO:0000313" key="10">
    <source>
        <dbReference type="EMBL" id="OIP96247.1"/>
    </source>
</evidence>
<comment type="similarity">
    <text evidence="2 8">Belongs to the bacterial ribosomal protein bS20 family.</text>
</comment>
<dbReference type="Proteomes" id="UP000183245">
    <property type="component" value="Unassembled WGS sequence"/>
</dbReference>
<dbReference type="GO" id="GO:0015935">
    <property type="term" value="C:small ribosomal subunit"/>
    <property type="evidence" value="ECO:0007669"/>
    <property type="project" value="TreeGrafter"/>
</dbReference>
<evidence type="ECO:0000256" key="5">
    <source>
        <dbReference type="ARBA" id="ARBA00022980"/>
    </source>
</evidence>
<dbReference type="InterPro" id="IPR036510">
    <property type="entry name" value="Ribosomal_bS20_sf"/>
</dbReference>
<dbReference type="FunFam" id="1.20.58.110:FF:000001">
    <property type="entry name" value="30S ribosomal protein S20"/>
    <property type="match status" value="1"/>
</dbReference>
<dbReference type="SUPFAM" id="SSF46992">
    <property type="entry name" value="Ribosomal protein S20"/>
    <property type="match status" value="1"/>
</dbReference>
<dbReference type="GO" id="GO:0006412">
    <property type="term" value="P:translation"/>
    <property type="evidence" value="ECO:0007669"/>
    <property type="project" value="UniProtKB-UniRule"/>
</dbReference>
<keyword evidence="6 8" id="KW-0687">Ribonucleoprotein</keyword>
<dbReference type="NCBIfam" id="TIGR00029">
    <property type="entry name" value="S20"/>
    <property type="match status" value="1"/>
</dbReference>
<evidence type="ECO:0000256" key="3">
    <source>
        <dbReference type="ARBA" id="ARBA00022730"/>
    </source>
</evidence>
<dbReference type="GO" id="GO:0005829">
    <property type="term" value="C:cytosol"/>
    <property type="evidence" value="ECO:0007669"/>
    <property type="project" value="TreeGrafter"/>
</dbReference>
<feature type="compositionally biased region" description="Basic residues" evidence="9">
    <location>
        <begin position="70"/>
        <end position="79"/>
    </location>
</feature>
<keyword evidence="5 8" id="KW-0689">Ribosomal protein</keyword>
<evidence type="ECO:0000256" key="8">
    <source>
        <dbReference type="HAMAP-Rule" id="MF_00500"/>
    </source>
</evidence>
<feature type="region of interest" description="Disordered" evidence="9">
    <location>
        <begin position="70"/>
        <end position="91"/>
    </location>
</feature>
<comment type="caution">
    <text evidence="10">The sequence shown here is derived from an EMBL/GenBank/DDBJ whole genome shotgun (WGS) entry which is preliminary data.</text>
</comment>
<dbReference type="Gene3D" id="1.20.58.110">
    <property type="entry name" value="Ribosomal protein S20"/>
    <property type="match status" value="1"/>
</dbReference>
<feature type="compositionally biased region" description="Polar residues" evidence="9">
    <location>
        <begin position="80"/>
        <end position="91"/>
    </location>
</feature>
<gene>
    <name evidence="8" type="primary">rpsT</name>
    <name evidence="10" type="ORF">AUK40_05180</name>
</gene>
<evidence type="ECO:0000256" key="4">
    <source>
        <dbReference type="ARBA" id="ARBA00022884"/>
    </source>
</evidence>
<name>A0A1J5ISV8_9BACT</name>
<dbReference type="Pfam" id="PF01649">
    <property type="entry name" value="Ribosomal_S20p"/>
    <property type="match status" value="1"/>
</dbReference>
<dbReference type="GO" id="GO:0070181">
    <property type="term" value="F:small ribosomal subunit rRNA binding"/>
    <property type="evidence" value="ECO:0007669"/>
    <property type="project" value="TreeGrafter"/>
</dbReference>
<keyword evidence="4 8" id="KW-0694">RNA-binding</keyword>
<accession>A0A1J5ISV8</accession>
<evidence type="ECO:0000313" key="11">
    <source>
        <dbReference type="Proteomes" id="UP000183245"/>
    </source>
</evidence>
<evidence type="ECO:0000256" key="6">
    <source>
        <dbReference type="ARBA" id="ARBA00023274"/>
    </source>
</evidence>